<proteinExistence type="predicted"/>
<evidence type="ECO:0000313" key="1">
    <source>
        <dbReference type="EMBL" id="GAH09174.1"/>
    </source>
</evidence>
<name>X1DW51_9ZZZZ</name>
<sequence length="122" mass="13763">MENLAREIADLVTPDIPQLEALHKIYEDLIAAMIAERNAKTLKIAQQLHDEKLIAPAAIIRDEKITKAKDLYDNDADMFTDWGHPIGAIPWWRGTLCLILWDNSKPRFSLVRSPIVSGICTA</sequence>
<reference evidence="1" key="1">
    <citation type="journal article" date="2014" name="Front. Microbiol.">
        <title>High frequency of phylogenetically diverse reductive dehalogenase-homologous genes in deep subseafloor sedimentary metagenomes.</title>
        <authorList>
            <person name="Kawai M."/>
            <person name="Futagami T."/>
            <person name="Toyoda A."/>
            <person name="Takaki Y."/>
            <person name="Nishi S."/>
            <person name="Hori S."/>
            <person name="Arai W."/>
            <person name="Tsubouchi T."/>
            <person name="Morono Y."/>
            <person name="Uchiyama I."/>
            <person name="Ito T."/>
            <person name="Fujiyama A."/>
            <person name="Inagaki F."/>
            <person name="Takami H."/>
        </authorList>
    </citation>
    <scope>NUCLEOTIDE SEQUENCE</scope>
    <source>
        <strain evidence="1">Expedition CK06-06</strain>
    </source>
</reference>
<organism evidence="1">
    <name type="scientific">marine sediment metagenome</name>
    <dbReference type="NCBI Taxonomy" id="412755"/>
    <lineage>
        <taxon>unclassified sequences</taxon>
        <taxon>metagenomes</taxon>
        <taxon>ecological metagenomes</taxon>
    </lineage>
</organism>
<gene>
    <name evidence="1" type="ORF">S01H4_61229</name>
</gene>
<comment type="caution">
    <text evidence="1">The sequence shown here is derived from an EMBL/GenBank/DDBJ whole genome shotgun (WGS) entry which is preliminary data.</text>
</comment>
<dbReference type="AlphaFoldDB" id="X1DW51"/>
<accession>X1DW51</accession>
<dbReference type="EMBL" id="BART01036260">
    <property type="protein sequence ID" value="GAH09174.1"/>
    <property type="molecule type" value="Genomic_DNA"/>
</dbReference>
<protein>
    <submittedName>
        <fullName evidence="1">Uncharacterized protein</fullName>
    </submittedName>
</protein>